<dbReference type="KEGG" id="izh:FEM41_21760"/>
<evidence type="ECO:0000313" key="2">
    <source>
        <dbReference type="EMBL" id="QCT22081.1"/>
    </source>
</evidence>
<dbReference type="InterPro" id="IPR004516">
    <property type="entry name" value="HisRS/HisZ"/>
</dbReference>
<dbReference type="GO" id="GO:0004803">
    <property type="term" value="F:transposase activity"/>
    <property type="evidence" value="ECO:0007669"/>
    <property type="project" value="InterPro"/>
</dbReference>
<sequence>MMSRKKRLFVPGLPHLIKLRGHNYEPLFKSPEDYNRFLECLDRACALYTVRLYAWSLTPQRILLLLDAPDKEAMGHFMQYTGRSYVPWYNGRYHRRGALWESRYWSSPIEADAWFLLVKKYVEHQHREPTGRHSFADTPPERLSLHPCWLRLGATPEQRVHQYRQLCQRPFSPTIFSRIETALEQNCLLATPQFSRSLEGTLARSLQPRSVGRPRKYYNNPVSAWSWLERQAGQLLQRYCYREIRMPLLERWEQELSASPFSAGTDELPLNHQALLRGDGTMGCLRIVASHQDLQKTSKLWYLGTMFRRSHQQKEAIRSCHQLGVEAFGYPGHCIELEQIALQAGFFRDLHLENQVELRLNTPGAASEFACFREALRAYYHPMAQLLSPDQQRILQQTPERLLNDPDVLLQRMAGSAPRLATFISDDSHLRFRQLCNALDKMAIPYTHDEALFPVNDYCHLVFEWHSDKIPAPGLLCRGGRYDHSASQLTGRDIHACGFAFMIEPIMQLLQSVQRDAPHSRQVDLVIIPERSRAHGNALLLGRTLRQSFPRLSIVNDCSQLRTATRQKNARSQGARFVLMVEGDEQEVKLIDLQNWRSVRIPALRVVQELSAMLML</sequence>
<keyword evidence="2" id="KW-0436">Ligase</keyword>
<dbReference type="InterPro" id="IPR036515">
    <property type="entry name" value="Transposase_17_sf"/>
</dbReference>
<dbReference type="InterPro" id="IPR041715">
    <property type="entry name" value="HisRS-like_core"/>
</dbReference>
<proteinExistence type="predicted"/>
<dbReference type="InterPro" id="IPR045864">
    <property type="entry name" value="aa-tRNA-synth_II/BPL/LPL"/>
</dbReference>
<reference evidence="2 3" key="1">
    <citation type="submission" date="2019-05" db="EMBL/GenBank/DDBJ databases">
        <title>Complete genome sequence of Izhakiella calystegiae KSNA2, an endophyte isolated from beach morning glory (Calystegia soldanella).</title>
        <authorList>
            <person name="Jiang L."/>
            <person name="Jeong J.C."/>
            <person name="Kim C.Y."/>
            <person name="Kim D.H."/>
            <person name="Kim S.W."/>
            <person name="Lee j."/>
        </authorList>
    </citation>
    <scope>NUCLEOTIDE SEQUENCE [LARGE SCALE GENOMIC DNA]</scope>
    <source>
        <strain evidence="2 3">KSNA2</strain>
    </source>
</reference>
<dbReference type="GO" id="GO:0006313">
    <property type="term" value="P:DNA transposition"/>
    <property type="evidence" value="ECO:0007669"/>
    <property type="project" value="InterPro"/>
</dbReference>
<organism evidence="2 3">
    <name type="scientific">Jejubacter calystegiae</name>
    <dbReference type="NCBI Taxonomy" id="2579935"/>
    <lineage>
        <taxon>Bacteria</taxon>
        <taxon>Pseudomonadati</taxon>
        <taxon>Pseudomonadota</taxon>
        <taxon>Gammaproteobacteria</taxon>
        <taxon>Enterobacterales</taxon>
        <taxon>Enterobacteriaceae</taxon>
        <taxon>Jejubacter</taxon>
    </lineage>
</organism>
<dbReference type="InterPro" id="IPR002686">
    <property type="entry name" value="Transposase_17"/>
</dbReference>
<dbReference type="Pfam" id="PF01797">
    <property type="entry name" value="Y1_Tnp"/>
    <property type="match status" value="1"/>
</dbReference>
<name>A0A4P8YMK5_9ENTR</name>
<protein>
    <submittedName>
        <fullName evidence="2">Histidine--tRNA ligase</fullName>
    </submittedName>
</protein>
<dbReference type="Gene3D" id="3.30.70.1290">
    <property type="entry name" value="Transposase IS200-like"/>
    <property type="match status" value="1"/>
</dbReference>
<dbReference type="GO" id="GO:0005737">
    <property type="term" value="C:cytoplasm"/>
    <property type="evidence" value="ECO:0007669"/>
    <property type="project" value="InterPro"/>
</dbReference>
<dbReference type="SUPFAM" id="SSF143422">
    <property type="entry name" value="Transposase IS200-like"/>
    <property type="match status" value="1"/>
</dbReference>
<dbReference type="SUPFAM" id="SSF55681">
    <property type="entry name" value="Class II aaRS and biotin synthetases"/>
    <property type="match status" value="1"/>
</dbReference>
<dbReference type="PANTHER" id="PTHR43707:SF1">
    <property type="entry name" value="HISTIDINE--TRNA LIGASE, MITOCHONDRIAL-RELATED"/>
    <property type="match status" value="1"/>
</dbReference>
<evidence type="ECO:0000313" key="3">
    <source>
        <dbReference type="Proteomes" id="UP000302163"/>
    </source>
</evidence>
<gene>
    <name evidence="2" type="ORF">FEM41_21760</name>
</gene>
<dbReference type="GO" id="GO:0003677">
    <property type="term" value="F:DNA binding"/>
    <property type="evidence" value="ECO:0007669"/>
    <property type="project" value="InterPro"/>
</dbReference>
<dbReference type="SMART" id="SM01321">
    <property type="entry name" value="Y1_Tnp"/>
    <property type="match status" value="1"/>
</dbReference>
<dbReference type="RefSeq" id="WP_138098364.1">
    <property type="nucleotide sequence ID" value="NZ_CP040428.1"/>
</dbReference>
<dbReference type="Proteomes" id="UP000302163">
    <property type="component" value="Chromosome"/>
</dbReference>
<dbReference type="PANTHER" id="PTHR43707">
    <property type="entry name" value="HISTIDYL-TRNA SYNTHETASE"/>
    <property type="match status" value="1"/>
</dbReference>
<evidence type="ECO:0000259" key="1">
    <source>
        <dbReference type="SMART" id="SM01321"/>
    </source>
</evidence>
<dbReference type="GO" id="GO:0006427">
    <property type="term" value="P:histidyl-tRNA aminoacylation"/>
    <property type="evidence" value="ECO:0007669"/>
    <property type="project" value="TreeGrafter"/>
</dbReference>
<feature type="domain" description="Transposase IS200-like" evidence="1">
    <location>
        <begin position="10"/>
        <end position="125"/>
    </location>
</feature>
<dbReference type="OrthoDB" id="9814067at2"/>
<accession>A0A4P8YMK5</accession>
<dbReference type="EMBL" id="CP040428">
    <property type="protein sequence ID" value="QCT22081.1"/>
    <property type="molecule type" value="Genomic_DNA"/>
</dbReference>
<dbReference type="AlphaFoldDB" id="A0A4P8YMK5"/>
<dbReference type="Pfam" id="PF13393">
    <property type="entry name" value="tRNA-synt_His"/>
    <property type="match status" value="1"/>
</dbReference>
<keyword evidence="3" id="KW-1185">Reference proteome</keyword>
<dbReference type="GO" id="GO:0004821">
    <property type="term" value="F:histidine-tRNA ligase activity"/>
    <property type="evidence" value="ECO:0007669"/>
    <property type="project" value="TreeGrafter"/>
</dbReference>
<dbReference type="Gene3D" id="3.30.930.10">
    <property type="entry name" value="Bira Bifunctional Protein, Domain 2"/>
    <property type="match status" value="1"/>
</dbReference>